<evidence type="ECO:0000256" key="2">
    <source>
        <dbReference type="ARBA" id="ARBA00007168"/>
    </source>
</evidence>
<feature type="transmembrane region" description="Helical" evidence="6">
    <location>
        <begin position="227"/>
        <end position="245"/>
    </location>
</feature>
<comment type="subcellular location">
    <subcellularLocation>
        <location evidence="6">Cell membrane</location>
        <topology evidence="6">Multi-pass membrane protein</topology>
    </subcellularLocation>
    <subcellularLocation>
        <location evidence="1">Membrane</location>
        <topology evidence="1">Multi-pass membrane protein</topology>
    </subcellularLocation>
</comment>
<protein>
    <recommendedName>
        <fullName evidence="6">Choline transporter-like protein</fullName>
    </recommendedName>
</protein>
<dbReference type="InterPro" id="IPR007603">
    <property type="entry name" value="Choline_transptr-like"/>
</dbReference>
<evidence type="ECO:0000256" key="6">
    <source>
        <dbReference type="RuleBase" id="RU368066"/>
    </source>
</evidence>
<feature type="transmembrane region" description="Helical" evidence="6">
    <location>
        <begin position="419"/>
        <end position="452"/>
    </location>
</feature>
<proteinExistence type="inferred from homology"/>
<comment type="function">
    <text evidence="6">Choline transporter.</text>
</comment>
<evidence type="ECO:0000313" key="7">
    <source>
        <dbReference type="Proteomes" id="UP000887577"/>
    </source>
</evidence>
<dbReference type="GO" id="GO:0005886">
    <property type="term" value="C:plasma membrane"/>
    <property type="evidence" value="ECO:0007669"/>
    <property type="project" value="UniProtKB-SubCell"/>
</dbReference>
<dbReference type="AlphaFoldDB" id="A0A914Z790"/>
<reference evidence="8" key="1">
    <citation type="submission" date="2022-11" db="UniProtKB">
        <authorList>
            <consortium name="WormBaseParasite"/>
        </authorList>
    </citation>
    <scope>IDENTIFICATION</scope>
</reference>
<accession>A0A914Z790</accession>
<evidence type="ECO:0000256" key="5">
    <source>
        <dbReference type="ARBA" id="ARBA00023136"/>
    </source>
</evidence>
<comment type="similarity">
    <text evidence="2 6">Belongs to the CTL (choline transporter-like) family.</text>
</comment>
<feature type="transmembrane region" description="Helical" evidence="6">
    <location>
        <begin position="38"/>
        <end position="59"/>
    </location>
</feature>
<feature type="transmembrane region" description="Helical" evidence="6">
    <location>
        <begin position="354"/>
        <end position="382"/>
    </location>
</feature>
<keyword evidence="3 6" id="KW-0812">Transmembrane</keyword>
<evidence type="ECO:0000256" key="4">
    <source>
        <dbReference type="ARBA" id="ARBA00022989"/>
    </source>
</evidence>
<feature type="transmembrane region" description="Helical" evidence="6">
    <location>
        <begin position="252"/>
        <end position="275"/>
    </location>
</feature>
<keyword evidence="5 6" id="KW-0472">Membrane</keyword>
<name>A0A914Z790_9BILA</name>
<evidence type="ECO:0000256" key="3">
    <source>
        <dbReference type="ARBA" id="ARBA00022692"/>
    </source>
</evidence>
<evidence type="ECO:0000313" key="8">
    <source>
        <dbReference type="WBParaSite" id="PSU_v2.g6115.t1"/>
    </source>
</evidence>
<feature type="transmembrane region" description="Helical" evidence="6">
    <location>
        <begin position="573"/>
        <end position="595"/>
    </location>
</feature>
<feature type="transmembrane region" description="Helical" evidence="6">
    <location>
        <begin position="601"/>
        <end position="622"/>
    </location>
</feature>
<feature type="transmembrane region" description="Helical" evidence="6">
    <location>
        <begin position="507"/>
        <end position="524"/>
    </location>
</feature>
<dbReference type="WBParaSite" id="PSU_v2.g6115.t1">
    <property type="protein sequence ID" value="PSU_v2.g6115.t1"/>
    <property type="gene ID" value="PSU_v2.g6115"/>
</dbReference>
<evidence type="ECO:0000256" key="1">
    <source>
        <dbReference type="ARBA" id="ARBA00004141"/>
    </source>
</evidence>
<organism evidence="7 8">
    <name type="scientific">Panagrolaimus superbus</name>
    <dbReference type="NCBI Taxonomy" id="310955"/>
    <lineage>
        <taxon>Eukaryota</taxon>
        <taxon>Metazoa</taxon>
        <taxon>Ecdysozoa</taxon>
        <taxon>Nematoda</taxon>
        <taxon>Chromadorea</taxon>
        <taxon>Rhabditida</taxon>
        <taxon>Tylenchina</taxon>
        <taxon>Panagrolaimomorpha</taxon>
        <taxon>Panagrolaimoidea</taxon>
        <taxon>Panagrolaimidae</taxon>
        <taxon>Panagrolaimus</taxon>
    </lineage>
</organism>
<sequence>MCACFSGGCGCCSSSDDHDHEENDFREMRVKGRRCTDVFCFGLFAFFILTLLIIGAYGYTHGDLYKIIYGSDSFGGVCNRKNPNISVIYNGTKETYPFGGNDLSNKKYLFPMDIRNPSKSAWICVDQCPPKTFSTGKEMYNYRKSNGTDFCMYPKIRQKFNNKHLSSNTGVCPTFPVFKSESILNRCIPSDLIEGAGGVLDNLVDFINSFDFVRGIARDLVLLWNEILFISLCALGVSLLVVFLIRFFAPIVVYLIYALVVASTIGVSSLLWYFWYDASRKADLILPTAAIPEGTTTNRLSFEIDFDARTLLALAVVSTICSIFLTLIVWCLWPRGTLVIDLFKQAGKAVSKMPSLLFQPIITSLVLLLFLCYWGIVFAYLYTSADPYFHMLNRINSDSPQEYEELPIIKYDIYPLLRYMIWIHVFGLIWISEFIFAAQRMVIAGAIACWYFAKDRNAIGSPMFQAIHMLFRYHLGSIAFGSLIITAVKFPRYIFMYIYAKMTGSKNFVVKYLLACVIGLLACIEKCLRYLHHNAYTVIAISGQSFCPASKTATNILLDNAVNVATINSVGDFVLFLAKSMVTFAVGCFAGYSFHSNPKVNYWYISAMLCAAIAYFIANCFVSVYEMIVDTLFLCYAEETAMVSRSNGSQHYADADFHDFMNTTLQRERNYRRVPAVENNELEMRDRNLPKEAA</sequence>
<dbReference type="GO" id="GO:0022857">
    <property type="term" value="F:transmembrane transporter activity"/>
    <property type="evidence" value="ECO:0007669"/>
    <property type="project" value="UniProtKB-UniRule"/>
</dbReference>
<keyword evidence="4 6" id="KW-1133">Transmembrane helix</keyword>
<feature type="transmembrane region" description="Helical" evidence="6">
    <location>
        <begin position="311"/>
        <end position="333"/>
    </location>
</feature>
<dbReference type="Pfam" id="PF04515">
    <property type="entry name" value="Choline_transpo"/>
    <property type="match status" value="1"/>
</dbReference>
<dbReference type="PANTHER" id="PTHR12385:SF12">
    <property type="entry name" value="CHOLINE TRANSPORTER-LIKE PROTEIN"/>
    <property type="match status" value="1"/>
</dbReference>
<feature type="transmembrane region" description="Helical" evidence="6">
    <location>
        <begin position="473"/>
        <end position="495"/>
    </location>
</feature>
<dbReference type="Proteomes" id="UP000887577">
    <property type="component" value="Unplaced"/>
</dbReference>
<dbReference type="PANTHER" id="PTHR12385">
    <property type="entry name" value="CHOLINE TRANSPORTER-LIKE (SLC FAMILY 44)"/>
    <property type="match status" value="1"/>
</dbReference>
<keyword evidence="7" id="KW-1185">Reference proteome</keyword>